<dbReference type="EMBL" id="JAUOPB010000009">
    <property type="protein sequence ID" value="MDO6423354.1"/>
    <property type="molecule type" value="Genomic_DNA"/>
</dbReference>
<accession>A0AAW7X7B8</accession>
<dbReference type="RefSeq" id="WP_303493042.1">
    <property type="nucleotide sequence ID" value="NZ_JAUOPB010000009.1"/>
</dbReference>
<dbReference type="Proteomes" id="UP001169760">
    <property type="component" value="Unassembled WGS sequence"/>
</dbReference>
<sequence length="214" mass="24364">MDNRATKLFITIGIFLICTAVAAEKKDVPHTEVWILDAVKDIVPEDPGENGELTLAGIDSDSDGIRDDIELYILNTYPNEKQKYTANSLLLVSIFFQTLLVSTGEEPNFSAIFTAMYLVPERCIENDFQSVVDSRNAVHKVHARMTNTLPRIHRYLDLLDVLDREYEDGILLIDHYKSRRALINPNCNSDPQCRKSWDKPTQFCQGGENRNIDD</sequence>
<comment type="caution">
    <text evidence="1">The sequence shown here is derived from an EMBL/GenBank/DDBJ whole genome shotgun (WGS) entry which is preliminary data.</text>
</comment>
<organism evidence="1 2">
    <name type="scientific">Saccharophagus degradans</name>
    <dbReference type="NCBI Taxonomy" id="86304"/>
    <lineage>
        <taxon>Bacteria</taxon>
        <taxon>Pseudomonadati</taxon>
        <taxon>Pseudomonadota</taxon>
        <taxon>Gammaproteobacteria</taxon>
        <taxon>Cellvibrionales</taxon>
        <taxon>Cellvibrionaceae</taxon>
        <taxon>Saccharophagus</taxon>
    </lineage>
</organism>
<evidence type="ECO:0000313" key="2">
    <source>
        <dbReference type="Proteomes" id="UP001169760"/>
    </source>
</evidence>
<proteinExistence type="predicted"/>
<evidence type="ECO:0000313" key="1">
    <source>
        <dbReference type="EMBL" id="MDO6423354.1"/>
    </source>
</evidence>
<protein>
    <submittedName>
        <fullName evidence="1">Uncharacterized protein</fullName>
    </submittedName>
</protein>
<dbReference type="AlphaFoldDB" id="A0AAW7X7B8"/>
<name>A0AAW7X7B8_9GAMM</name>
<reference evidence="1" key="1">
    <citation type="submission" date="2023-07" db="EMBL/GenBank/DDBJ databases">
        <title>Genome content predicts the carbon catabolic preferences of heterotrophic bacteria.</title>
        <authorList>
            <person name="Gralka M."/>
        </authorList>
    </citation>
    <scope>NUCLEOTIDE SEQUENCE</scope>
    <source>
        <strain evidence="1">I3M17_2</strain>
    </source>
</reference>
<gene>
    <name evidence="1" type="ORF">Q4521_12815</name>
</gene>